<dbReference type="GO" id="GO:0000045">
    <property type="term" value="P:autophagosome assembly"/>
    <property type="evidence" value="ECO:0007669"/>
    <property type="project" value="TreeGrafter"/>
</dbReference>
<dbReference type="PROSITE" id="PS00108">
    <property type="entry name" value="PROTEIN_KINASE_ST"/>
    <property type="match status" value="1"/>
</dbReference>
<dbReference type="GO" id="GO:0004674">
    <property type="term" value="F:protein serine/threonine kinase activity"/>
    <property type="evidence" value="ECO:0007669"/>
    <property type="project" value="InterPro"/>
</dbReference>
<evidence type="ECO:0000256" key="3">
    <source>
        <dbReference type="ARBA" id="ARBA00022777"/>
    </source>
</evidence>
<evidence type="ECO:0000256" key="4">
    <source>
        <dbReference type="ARBA" id="ARBA00022840"/>
    </source>
</evidence>
<dbReference type="GO" id="GO:0005776">
    <property type="term" value="C:autophagosome"/>
    <property type="evidence" value="ECO:0007669"/>
    <property type="project" value="TreeGrafter"/>
</dbReference>
<dbReference type="GeneID" id="7830612"/>
<dbReference type="GO" id="GO:0005524">
    <property type="term" value="F:ATP binding"/>
    <property type="evidence" value="ECO:0007669"/>
    <property type="project" value="UniProtKB-UniRule"/>
</dbReference>
<feature type="binding site" evidence="5">
    <location>
        <position position="44"/>
    </location>
    <ligand>
        <name>ATP</name>
        <dbReference type="ChEBI" id="CHEBI:30616"/>
    </ligand>
</feature>
<keyword evidence="4 5" id="KW-0067">ATP-binding</keyword>
<dbReference type="KEGG" id="tet:TTHERM_00327100"/>
<dbReference type="GO" id="GO:0010506">
    <property type="term" value="P:regulation of autophagy"/>
    <property type="evidence" value="ECO:0007669"/>
    <property type="project" value="InterPro"/>
</dbReference>
<keyword evidence="1" id="KW-0808">Transferase</keyword>
<keyword evidence="9" id="KW-1185">Reference proteome</keyword>
<dbReference type="AlphaFoldDB" id="I7MAV6"/>
<evidence type="ECO:0000256" key="2">
    <source>
        <dbReference type="ARBA" id="ARBA00022741"/>
    </source>
</evidence>
<keyword evidence="3 8" id="KW-0418">Kinase</keyword>
<dbReference type="InterPro" id="IPR011009">
    <property type="entry name" value="Kinase-like_dom_sf"/>
</dbReference>
<feature type="region of interest" description="Disordered" evidence="6">
    <location>
        <begin position="294"/>
        <end position="317"/>
    </location>
</feature>
<dbReference type="Gene3D" id="1.10.510.10">
    <property type="entry name" value="Transferase(Phosphotransferase) domain 1"/>
    <property type="match status" value="1"/>
</dbReference>
<dbReference type="InterPro" id="IPR017441">
    <property type="entry name" value="Protein_kinase_ATP_BS"/>
</dbReference>
<dbReference type="eggNOG" id="KOG0595">
    <property type="taxonomic scope" value="Eukaryota"/>
</dbReference>
<evidence type="ECO:0000259" key="7">
    <source>
        <dbReference type="PROSITE" id="PS50011"/>
    </source>
</evidence>
<proteinExistence type="predicted"/>
<dbReference type="InterPro" id="IPR008271">
    <property type="entry name" value="Ser/Thr_kinase_AS"/>
</dbReference>
<dbReference type="OMA" id="NFLTCKE"/>
<accession>I7MAV6</accession>
<protein>
    <submittedName>
        <fullName evidence="8">Serine/Threonine kinase domain protein</fullName>
    </submittedName>
</protein>
<evidence type="ECO:0000313" key="9">
    <source>
        <dbReference type="Proteomes" id="UP000009168"/>
    </source>
</evidence>
<dbReference type="RefSeq" id="XP_001026473.2">
    <property type="nucleotide sequence ID" value="XM_001026473.3"/>
</dbReference>
<dbReference type="GO" id="GO:0000407">
    <property type="term" value="C:phagophore assembly site"/>
    <property type="evidence" value="ECO:0007669"/>
    <property type="project" value="TreeGrafter"/>
</dbReference>
<evidence type="ECO:0000256" key="6">
    <source>
        <dbReference type="SAM" id="MobiDB-lite"/>
    </source>
</evidence>
<dbReference type="GO" id="GO:0005829">
    <property type="term" value="C:cytosol"/>
    <property type="evidence" value="ECO:0007669"/>
    <property type="project" value="TreeGrafter"/>
</dbReference>
<dbReference type="OrthoDB" id="371082at2759"/>
<keyword evidence="2 5" id="KW-0547">Nucleotide-binding</keyword>
<evidence type="ECO:0000313" key="8">
    <source>
        <dbReference type="EMBL" id="EAS06228.2"/>
    </source>
</evidence>
<dbReference type="SUPFAM" id="SSF56112">
    <property type="entry name" value="Protein kinase-like (PK-like)"/>
    <property type="match status" value="1"/>
</dbReference>
<evidence type="ECO:0000256" key="1">
    <source>
        <dbReference type="ARBA" id="ARBA00022679"/>
    </source>
</evidence>
<sequence length="552" mass="63028">MISFEDQYIISEQKLGEGGFGTVYQGIDVINQKFVACKAVSIAKLAQIPKLVELFAQEIALQQKLKSPFTVELYKVYKCQDHFYLILEFCEGGDLSQYVKKNGPLPEQKAIGFLMQILAGFRVLHQNSIIHRDLKPANILMSGNVLKIADFGAARTVDLENQAATKIGTPLFLAPEIQEDKEYGFEVDIYSLGVLLYFMLFNDYPFGGSGIQLYNNMKSEKIDFKKNGVVISSQLKDLIVRLLKYDREQRITWAQIYQHPIVSKNLKNDNISAEIILAPQASDIKMYQDPKFSNKKGSLDKKPQGGQFIPEQKQPQKVDPYVEAQKRQVIEEKKKLALEIVSAIQKYVHKKNVYGVLLVLAISFSKLQKLGINYQIPAYLVQKKLRALNQEMLQAIVQKKNIFNLSCFNIFCKTEYYTKIEDLVKGDSVQIENYMSSTQQAALQSMAKLGLNNQSLRDEINQIELSPRFNEHLIGSLMSYAEGLKKIMFQAQDKDVKLALFFNIALAYESCCIEKLFKDQNFDFEKHKVQLLQTSPDQFGKILEQKCAQIFD</sequence>
<reference evidence="9" key="1">
    <citation type="journal article" date="2006" name="PLoS Biol.">
        <title>Macronuclear genome sequence of the ciliate Tetrahymena thermophila, a model eukaryote.</title>
        <authorList>
            <person name="Eisen J.A."/>
            <person name="Coyne R.S."/>
            <person name="Wu M."/>
            <person name="Wu D."/>
            <person name="Thiagarajan M."/>
            <person name="Wortman J.R."/>
            <person name="Badger J.H."/>
            <person name="Ren Q."/>
            <person name="Amedeo P."/>
            <person name="Jones K.M."/>
            <person name="Tallon L.J."/>
            <person name="Delcher A.L."/>
            <person name="Salzberg S.L."/>
            <person name="Silva J.C."/>
            <person name="Haas B.J."/>
            <person name="Majoros W.H."/>
            <person name="Farzad M."/>
            <person name="Carlton J.M."/>
            <person name="Smith R.K. Jr."/>
            <person name="Garg J."/>
            <person name="Pearlman R.E."/>
            <person name="Karrer K.M."/>
            <person name="Sun L."/>
            <person name="Manning G."/>
            <person name="Elde N.C."/>
            <person name="Turkewitz A.P."/>
            <person name="Asai D.J."/>
            <person name="Wilkes D.E."/>
            <person name="Wang Y."/>
            <person name="Cai H."/>
            <person name="Collins K."/>
            <person name="Stewart B.A."/>
            <person name="Lee S.R."/>
            <person name="Wilamowska K."/>
            <person name="Weinberg Z."/>
            <person name="Ruzzo W.L."/>
            <person name="Wloga D."/>
            <person name="Gaertig J."/>
            <person name="Frankel J."/>
            <person name="Tsao C.-C."/>
            <person name="Gorovsky M.A."/>
            <person name="Keeling P.J."/>
            <person name="Waller R.F."/>
            <person name="Patron N.J."/>
            <person name="Cherry J.M."/>
            <person name="Stover N.A."/>
            <person name="Krieger C.J."/>
            <person name="del Toro C."/>
            <person name="Ryder H.F."/>
            <person name="Williamson S.C."/>
            <person name="Barbeau R.A."/>
            <person name="Hamilton E.P."/>
            <person name="Orias E."/>
        </authorList>
    </citation>
    <scope>NUCLEOTIDE SEQUENCE [LARGE SCALE GENOMIC DNA]</scope>
    <source>
        <strain evidence="9">SB210</strain>
    </source>
</reference>
<dbReference type="PANTHER" id="PTHR24348">
    <property type="entry name" value="SERINE/THREONINE-PROTEIN KINASE UNC-51-RELATED"/>
    <property type="match status" value="1"/>
</dbReference>
<dbReference type="HOGENOM" id="CLU_000288_37_6_1"/>
<organism evidence="8 9">
    <name type="scientific">Tetrahymena thermophila (strain SB210)</name>
    <dbReference type="NCBI Taxonomy" id="312017"/>
    <lineage>
        <taxon>Eukaryota</taxon>
        <taxon>Sar</taxon>
        <taxon>Alveolata</taxon>
        <taxon>Ciliophora</taxon>
        <taxon>Intramacronucleata</taxon>
        <taxon>Oligohymenophorea</taxon>
        <taxon>Hymenostomatida</taxon>
        <taxon>Tetrahymenina</taxon>
        <taxon>Tetrahymenidae</taxon>
        <taxon>Tetrahymena</taxon>
    </lineage>
</organism>
<dbReference type="GO" id="GO:0016020">
    <property type="term" value="C:membrane"/>
    <property type="evidence" value="ECO:0007669"/>
    <property type="project" value="TreeGrafter"/>
</dbReference>
<dbReference type="Pfam" id="PF00069">
    <property type="entry name" value="Pkinase"/>
    <property type="match status" value="1"/>
</dbReference>
<gene>
    <name evidence="8" type="ORF">TTHERM_00327100</name>
</gene>
<evidence type="ECO:0000256" key="5">
    <source>
        <dbReference type="PROSITE-ProRule" id="PRU10141"/>
    </source>
</evidence>
<feature type="domain" description="Protein kinase" evidence="7">
    <location>
        <begin position="9"/>
        <end position="262"/>
    </location>
</feature>
<dbReference type="SMART" id="SM00220">
    <property type="entry name" value="S_TKc"/>
    <property type="match status" value="1"/>
</dbReference>
<dbReference type="InParanoid" id="I7MAV6"/>
<dbReference type="STRING" id="312017.I7MAV6"/>
<dbReference type="EMBL" id="GG662299">
    <property type="protein sequence ID" value="EAS06228.2"/>
    <property type="molecule type" value="Genomic_DNA"/>
</dbReference>
<dbReference type="PROSITE" id="PS00107">
    <property type="entry name" value="PROTEIN_KINASE_ATP"/>
    <property type="match status" value="1"/>
</dbReference>
<dbReference type="Proteomes" id="UP000009168">
    <property type="component" value="Unassembled WGS sequence"/>
</dbReference>
<dbReference type="PANTHER" id="PTHR24348:SF22">
    <property type="entry name" value="NON-SPECIFIC SERINE_THREONINE PROTEIN KINASE"/>
    <property type="match status" value="1"/>
</dbReference>
<dbReference type="InterPro" id="IPR000719">
    <property type="entry name" value="Prot_kinase_dom"/>
</dbReference>
<dbReference type="InterPro" id="IPR045269">
    <property type="entry name" value="Atg1-like"/>
</dbReference>
<name>I7MAV6_TETTS</name>
<dbReference type="PROSITE" id="PS50011">
    <property type="entry name" value="PROTEIN_KINASE_DOM"/>
    <property type="match status" value="1"/>
</dbReference>